<protein>
    <submittedName>
        <fullName evidence="2">Uncharacterized protein</fullName>
    </submittedName>
</protein>
<dbReference type="AlphaFoldDB" id="A0AAD4MGZ9"/>
<feature type="region of interest" description="Disordered" evidence="1">
    <location>
        <begin position="52"/>
        <end position="80"/>
    </location>
</feature>
<reference evidence="2" key="1">
    <citation type="submission" date="2022-01" db="EMBL/GenBank/DDBJ databases">
        <title>Genome Sequence Resource for Two Populations of Ditylenchus destructor, the Migratory Endoparasitic Phytonematode.</title>
        <authorList>
            <person name="Zhang H."/>
            <person name="Lin R."/>
            <person name="Xie B."/>
        </authorList>
    </citation>
    <scope>NUCLEOTIDE SEQUENCE</scope>
    <source>
        <strain evidence="2">BazhouSP</strain>
    </source>
</reference>
<sequence>MQAMSQSDDCPSDAPCGTHKSDYRWSKRYGYMIRHNGLVCVCHPRRLPQPKESSQEMFVVNEPPEQKESNTLKRSYNSDDSPVSYESFDCPSDAPCGAYESDYTYSKRYGYMIRHKGMLCVCHPRRLPLCPMEAPCGVDFGDQKSRGFYLIYEGSYCFCSPRLHRPRQQPKRDLFVMNEPNRSDFPRPQPLNNQRPLKKGREYELGSRGKCPPEAPCYVDRQPDGFYLAFNGGVCYCPPR</sequence>
<name>A0AAD4MGZ9_9BILA</name>
<evidence type="ECO:0000313" key="3">
    <source>
        <dbReference type="Proteomes" id="UP001201812"/>
    </source>
</evidence>
<keyword evidence="3" id="KW-1185">Reference proteome</keyword>
<organism evidence="2 3">
    <name type="scientific">Ditylenchus destructor</name>
    <dbReference type="NCBI Taxonomy" id="166010"/>
    <lineage>
        <taxon>Eukaryota</taxon>
        <taxon>Metazoa</taxon>
        <taxon>Ecdysozoa</taxon>
        <taxon>Nematoda</taxon>
        <taxon>Chromadorea</taxon>
        <taxon>Rhabditida</taxon>
        <taxon>Tylenchina</taxon>
        <taxon>Tylenchomorpha</taxon>
        <taxon>Sphaerularioidea</taxon>
        <taxon>Anguinidae</taxon>
        <taxon>Anguininae</taxon>
        <taxon>Ditylenchus</taxon>
    </lineage>
</organism>
<gene>
    <name evidence="2" type="ORF">DdX_21110</name>
</gene>
<evidence type="ECO:0000256" key="1">
    <source>
        <dbReference type="SAM" id="MobiDB-lite"/>
    </source>
</evidence>
<feature type="region of interest" description="Disordered" evidence="1">
    <location>
        <begin position="178"/>
        <end position="207"/>
    </location>
</feature>
<accession>A0AAD4MGZ9</accession>
<evidence type="ECO:0000313" key="2">
    <source>
        <dbReference type="EMBL" id="KAI1692697.1"/>
    </source>
</evidence>
<proteinExistence type="predicted"/>
<comment type="caution">
    <text evidence="2">The sequence shown here is derived from an EMBL/GenBank/DDBJ whole genome shotgun (WGS) entry which is preliminary data.</text>
</comment>
<dbReference type="EMBL" id="JAKKPZ010000728">
    <property type="protein sequence ID" value="KAI1692697.1"/>
    <property type="molecule type" value="Genomic_DNA"/>
</dbReference>
<dbReference type="Proteomes" id="UP001201812">
    <property type="component" value="Unassembled WGS sequence"/>
</dbReference>